<proteinExistence type="predicted"/>
<comment type="caution">
    <text evidence="1">The sequence shown here is derived from an EMBL/GenBank/DDBJ whole genome shotgun (WGS) entry which is preliminary data.</text>
</comment>
<sequence length="361" mass="41292">MELLRRRRAGEKIDKLTSSEDDSDEEKRGLYDTDSEEEFNVLKEFDDDDEEVDEAPVQIPHKKSREKPKRQGGEDDSNDNDLDDFVTDDDDAPLGAPADLDIPLEFTSQAIRPLKDQFPYAIEWLIHRRINPTFERNDPVYSNAWRKLDDEVRALASSKFASSAWKAEFYRALKGRPKLDAYEMDAGERSGGLHDSCDACGRRNHPATFRVIFHGHPYYKNTLDDVESESSDSEEDGNDSDASGHASVDTQGMALPPATKVWYVGSVCCGNAETASSLIHWKHALKQWVDERLEDDGWMKPEKLYEREHMKAKKRRRVANEITDAWRENGIITALYRDFKATLEDARNKGTTGRNRGRFGR</sequence>
<accession>A0ACC0CYP3</accession>
<dbReference type="Proteomes" id="UP001497680">
    <property type="component" value="Unassembled WGS sequence"/>
</dbReference>
<protein>
    <submittedName>
        <fullName evidence="1">Uncharacterized protein</fullName>
    </submittedName>
</protein>
<dbReference type="EMBL" id="MU394324">
    <property type="protein sequence ID" value="KAI6085503.1"/>
    <property type="molecule type" value="Genomic_DNA"/>
</dbReference>
<gene>
    <name evidence="1" type="ORF">F4821DRAFT_240315</name>
</gene>
<name>A0ACC0CYP3_9PEZI</name>
<keyword evidence="2" id="KW-1185">Reference proteome</keyword>
<evidence type="ECO:0000313" key="1">
    <source>
        <dbReference type="EMBL" id="KAI6085503.1"/>
    </source>
</evidence>
<reference evidence="1 2" key="1">
    <citation type="journal article" date="2022" name="New Phytol.">
        <title>Ecological generalism drives hyperdiversity of secondary metabolite gene clusters in xylarialean endophytes.</title>
        <authorList>
            <person name="Franco M.E.E."/>
            <person name="Wisecaver J.H."/>
            <person name="Arnold A.E."/>
            <person name="Ju Y.M."/>
            <person name="Slot J.C."/>
            <person name="Ahrendt S."/>
            <person name="Moore L.P."/>
            <person name="Eastman K.E."/>
            <person name="Scott K."/>
            <person name="Konkel Z."/>
            <person name="Mondo S.J."/>
            <person name="Kuo A."/>
            <person name="Hayes R.D."/>
            <person name="Haridas S."/>
            <person name="Andreopoulos B."/>
            <person name="Riley R."/>
            <person name="LaButti K."/>
            <person name="Pangilinan J."/>
            <person name="Lipzen A."/>
            <person name="Amirebrahimi M."/>
            <person name="Yan J."/>
            <person name="Adam C."/>
            <person name="Keymanesh K."/>
            <person name="Ng V."/>
            <person name="Louie K."/>
            <person name="Northen T."/>
            <person name="Drula E."/>
            <person name="Henrissat B."/>
            <person name="Hsieh H.M."/>
            <person name="Youens-Clark K."/>
            <person name="Lutzoni F."/>
            <person name="Miadlikowska J."/>
            <person name="Eastwood D.C."/>
            <person name="Hamelin R.C."/>
            <person name="Grigoriev I.V."/>
            <person name="U'Ren J.M."/>
        </authorList>
    </citation>
    <scope>NUCLEOTIDE SEQUENCE [LARGE SCALE GENOMIC DNA]</scope>
    <source>
        <strain evidence="1 2">ER1909</strain>
    </source>
</reference>
<evidence type="ECO:0000313" key="2">
    <source>
        <dbReference type="Proteomes" id="UP001497680"/>
    </source>
</evidence>
<organism evidence="1 2">
    <name type="scientific">Hypoxylon rubiginosum</name>
    <dbReference type="NCBI Taxonomy" id="110542"/>
    <lineage>
        <taxon>Eukaryota</taxon>
        <taxon>Fungi</taxon>
        <taxon>Dikarya</taxon>
        <taxon>Ascomycota</taxon>
        <taxon>Pezizomycotina</taxon>
        <taxon>Sordariomycetes</taxon>
        <taxon>Xylariomycetidae</taxon>
        <taxon>Xylariales</taxon>
        <taxon>Hypoxylaceae</taxon>
        <taxon>Hypoxylon</taxon>
    </lineage>
</organism>